<dbReference type="SUPFAM" id="SSF52540">
    <property type="entry name" value="P-loop containing nucleoside triphosphate hydrolases"/>
    <property type="match status" value="1"/>
</dbReference>
<accession>A0A6A6MIB7</accession>
<organism evidence="2 3">
    <name type="scientific">Hevea brasiliensis</name>
    <name type="common">Para rubber tree</name>
    <name type="synonym">Siphonia brasiliensis</name>
    <dbReference type="NCBI Taxonomy" id="3981"/>
    <lineage>
        <taxon>Eukaryota</taxon>
        <taxon>Viridiplantae</taxon>
        <taxon>Streptophyta</taxon>
        <taxon>Embryophyta</taxon>
        <taxon>Tracheophyta</taxon>
        <taxon>Spermatophyta</taxon>
        <taxon>Magnoliopsida</taxon>
        <taxon>eudicotyledons</taxon>
        <taxon>Gunneridae</taxon>
        <taxon>Pentapetalae</taxon>
        <taxon>rosids</taxon>
        <taxon>fabids</taxon>
        <taxon>Malpighiales</taxon>
        <taxon>Euphorbiaceae</taxon>
        <taxon>Crotonoideae</taxon>
        <taxon>Micrandreae</taxon>
        <taxon>Hevea</taxon>
    </lineage>
</organism>
<protein>
    <recommendedName>
        <fullName evidence="1">ORC5 lid domain-containing protein</fullName>
    </recommendedName>
</protein>
<dbReference type="InterPro" id="IPR027417">
    <property type="entry name" value="P-loop_NTPase"/>
</dbReference>
<evidence type="ECO:0000313" key="3">
    <source>
        <dbReference type="Proteomes" id="UP000467840"/>
    </source>
</evidence>
<feature type="domain" description="ORC5 lid" evidence="1">
    <location>
        <begin position="194"/>
        <end position="243"/>
    </location>
</feature>
<comment type="caution">
    <text evidence="2">The sequence shown here is derived from an EMBL/GenBank/DDBJ whole genome shotgun (WGS) entry which is preliminary data.</text>
</comment>
<dbReference type="PANTHER" id="PTHR12705">
    <property type="entry name" value="ORIGIN RECOGNITION COMPLEX SUBUNIT 5"/>
    <property type="match status" value="1"/>
</dbReference>
<dbReference type="EMBL" id="JAAGAX010000006">
    <property type="protein sequence ID" value="KAF2312255.1"/>
    <property type="molecule type" value="Genomic_DNA"/>
</dbReference>
<evidence type="ECO:0000313" key="2">
    <source>
        <dbReference type="EMBL" id="KAF2312255.1"/>
    </source>
</evidence>
<gene>
    <name evidence="2" type="ORF">GH714_028803</name>
</gene>
<dbReference type="PANTHER" id="PTHR12705:SF0">
    <property type="entry name" value="ORIGIN RECOGNITION COMPLEX SUBUNIT 5"/>
    <property type="match status" value="1"/>
</dbReference>
<dbReference type="GO" id="GO:0006270">
    <property type="term" value="P:DNA replication initiation"/>
    <property type="evidence" value="ECO:0007669"/>
    <property type="project" value="TreeGrafter"/>
</dbReference>
<dbReference type="Pfam" id="PF21639">
    <property type="entry name" value="ORC5_lid"/>
    <property type="match status" value="1"/>
</dbReference>
<reference evidence="2 3" key="1">
    <citation type="journal article" date="2020" name="Mol. Plant">
        <title>The Chromosome-Based Rubber Tree Genome Provides New Insights into Spurge Genome Evolution and Rubber Biosynthesis.</title>
        <authorList>
            <person name="Liu J."/>
            <person name="Shi C."/>
            <person name="Shi C.C."/>
            <person name="Li W."/>
            <person name="Zhang Q.J."/>
            <person name="Zhang Y."/>
            <person name="Li K."/>
            <person name="Lu H.F."/>
            <person name="Shi C."/>
            <person name="Zhu S.T."/>
            <person name="Xiao Z.Y."/>
            <person name="Nan H."/>
            <person name="Yue Y."/>
            <person name="Zhu X.G."/>
            <person name="Wu Y."/>
            <person name="Hong X.N."/>
            <person name="Fan G.Y."/>
            <person name="Tong Y."/>
            <person name="Zhang D."/>
            <person name="Mao C.L."/>
            <person name="Liu Y.L."/>
            <person name="Hao S.J."/>
            <person name="Liu W.Q."/>
            <person name="Lv M.Q."/>
            <person name="Zhang H.B."/>
            <person name="Liu Y."/>
            <person name="Hu-Tang G.R."/>
            <person name="Wang J.P."/>
            <person name="Wang J.H."/>
            <person name="Sun Y.H."/>
            <person name="Ni S.B."/>
            <person name="Chen W.B."/>
            <person name="Zhang X.C."/>
            <person name="Jiao Y.N."/>
            <person name="Eichler E.E."/>
            <person name="Li G.H."/>
            <person name="Liu X."/>
            <person name="Gao L.Z."/>
        </authorList>
    </citation>
    <scope>NUCLEOTIDE SEQUENCE [LARGE SCALE GENOMIC DNA]</scope>
    <source>
        <strain evidence="3">cv. GT1</strain>
        <tissue evidence="2">Leaf</tissue>
    </source>
</reference>
<dbReference type="FunFam" id="3.40.50.300:FF:002310">
    <property type="entry name" value="Origin of replication complex subunit 5"/>
    <property type="match status" value="1"/>
</dbReference>
<dbReference type="AlphaFoldDB" id="A0A6A6MIB7"/>
<dbReference type="GO" id="GO:0003688">
    <property type="term" value="F:DNA replication origin binding"/>
    <property type="evidence" value="ECO:0007669"/>
    <property type="project" value="TreeGrafter"/>
</dbReference>
<evidence type="ECO:0000259" key="1">
    <source>
        <dbReference type="Pfam" id="PF21639"/>
    </source>
</evidence>
<dbReference type="InterPro" id="IPR048866">
    <property type="entry name" value="ORC5_lid"/>
</dbReference>
<keyword evidence="3" id="KW-1185">Reference proteome</keyword>
<dbReference type="Proteomes" id="UP000467840">
    <property type="component" value="Chromosome 14"/>
</dbReference>
<dbReference type="Gene3D" id="3.40.50.300">
    <property type="entry name" value="P-loop containing nucleotide triphosphate hydrolases"/>
    <property type="match status" value="1"/>
</dbReference>
<dbReference type="InterPro" id="IPR020796">
    <property type="entry name" value="ORC5"/>
</dbReference>
<proteinExistence type="predicted"/>
<dbReference type="GO" id="GO:0005664">
    <property type="term" value="C:nuclear origin of replication recognition complex"/>
    <property type="evidence" value="ECO:0007669"/>
    <property type="project" value="TreeGrafter"/>
</dbReference>
<name>A0A6A6MIB7_HEVBR</name>
<sequence>MLPIFIYGGASTGKTTIILQIFRHLNRPFVYASYRTCYSPCLFFESILNQLLLYKKNAVNGYSSSKRCEKPSHFVNFLHESLLSVINDLKVNTRKLSSNKLAGQPNGSMVYLILDNLELVRDWDKSSTILPFMFNLYDILKMPEVGLIYISNTSPDTYYSNVGYVEPIPVYFPEYTEEDLRQIFLRNQANQKLYSSFLDVVLKPFCRVTRRVDDLSTTFSSLFRKYCEPLNDLEHVPNEEMKRRASVKSMEQKEAAEQELLVKGPGTFPLESLCNANFIIKGGSCPLEGSTRYRSTITEDMALKVVCCWRRSLWHLPAVDMFLMDYCLGFASLWGGEKGLLSSMDKVLRG</sequence>